<evidence type="ECO:0000259" key="1">
    <source>
        <dbReference type="Pfam" id="PF04149"/>
    </source>
</evidence>
<sequence>MNAHPAWRKSSYSSSQGDNCIELADLDGTIGVRDSKNPEGGHLSISRDGLRVLLAGLKQR</sequence>
<evidence type="ECO:0000313" key="2">
    <source>
        <dbReference type="EMBL" id="MBO2445143.1"/>
    </source>
</evidence>
<evidence type="ECO:0000313" key="3">
    <source>
        <dbReference type="Proteomes" id="UP000666915"/>
    </source>
</evidence>
<dbReference type="Proteomes" id="UP000666915">
    <property type="component" value="Unassembled WGS sequence"/>
</dbReference>
<keyword evidence="3" id="KW-1185">Reference proteome</keyword>
<gene>
    <name evidence="2" type="ORF">J4557_47330</name>
</gene>
<organism evidence="2 3">
    <name type="scientific">Actinomadura nitritigenes</name>
    <dbReference type="NCBI Taxonomy" id="134602"/>
    <lineage>
        <taxon>Bacteria</taxon>
        <taxon>Bacillati</taxon>
        <taxon>Actinomycetota</taxon>
        <taxon>Actinomycetes</taxon>
        <taxon>Streptosporangiales</taxon>
        <taxon>Thermomonosporaceae</taxon>
        <taxon>Actinomadura</taxon>
    </lineage>
</organism>
<name>A0ABS3RFY1_9ACTN</name>
<dbReference type="Pfam" id="PF04149">
    <property type="entry name" value="DUF397"/>
    <property type="match status" value="1"/>
</dbReference>
<comment type="caution">
    <text evidence="2">The sequence shown here is derived from an EMBL/GenBank/DDBJ whole genome shotgun (WGS) entry which is preliminary data.</text>
</comment>
<protein>
    <submittedName>
        <fullName evidence="2">DUF397 domain-containing protein</fullName>
    </submittedName>
</protein>
<accession>A0ABS3RFY1</accession>
<feature type="domain" description="DUF397" evidence="1">
    <location>
        <begin position="6"/>
        <end position="58"/>
    </location>
</feature>
<dbReference type="RefSeq" id="WP_208274221.1">
    <property type="nucleotide sequence ID" value="NZ_BAAAGM010000103.1"/>
</dbReference>
<dbReference type="EMBL" id="JAGEOK010000062">
    <property type="protein sequence ID" value="MBO2445143.1"/>
    <property type="molecule type" value="Genomic_DNA"/>
</dbReference>
<dbReference type="InterPro" id="IPR007278">
    <property type="entry name" value="DUF397"/>
</dbReference>
<reference evidence="2 3" key="1">
    <citation type="submission" date="2021-03" db="EMBL/GenBank/DDBJ databases">
        <authorList>
            <person name="Kanchanasin P."/>
            <person name="Saeng-In P."/>
            <person name="Phongsopitanun W."/>
            <person name="Yuki M."/>
            <person name="Kudo T."/>
            <person name="Ohkuma M."/>
            <person name="Tanasupawat S."/>
        </authorList>
    </citation>
    <scope>NUCLEOTIDE SEQUENCE [LARGE SCALE GENOMIC DNA]</scope>
    <source>
        <strain evidence="2 3">L46</strain>
    </source>
</reference>
<proteinExistence type="predicted"/>